<keyword evidence="7" id="KW-0249">Electron transport</keyword>
<keyword evidence="7" id="KW-0479">Metal-binding</keyword>
<dbReference type="RefSeq" id="WP_263412989.1">
    <property type="nucleotide sequence ID" value="NZ_BAABBH010000001.1"/>
</dbReference>
<reference evidence="9 10" key="1">
    <citation type="submission" date="2024-12" db="EMBL/GenBank/DDBJ databases">
        <authorList>
            <person name="Lee Y."/>
        </authorList>
    </citation>
    <scope>NUCLEOTIDE SEQUENCE [LARGE SCALE GENOMIC DNA]</scope>
    <source>
        <strain evidence="9 10">03SUJ4</strain>
    </source>
</reference>
<keyword evidence="6 7" id="KW-0472">Membrane</keyword>
<dbReference type="Proteomes" id="UP001634747">
    <property type="component" value="Unassembled WGS sequence"/>
</dbReference>
<keyword evidence="3 7" id="KW-0812">Transmembrane</keyword>
<dbReference type="Pfam" id="PF01794">
    <property type="entry name" value="Ferric_reduct"/>
    <property type="match status" value="1"/>
</dbReference>
<evidence type="ECO:0000256" key="3">
    <source>
        <dbReference type="ARBA" id="ARBA00022692"/>
    </source>
</evidence>
<dbReference type="HAMAP" id="MF_01207">
    <property type="entry name" value="MsrQ"/>
    <property type="match status" value="1"/>
</dbReference>
<name>A0ABW9KK66_9BACT</name>
<feature type="transmembrane region" description="Helical" evidence="7">
    <location>
        <begin position="175"/>
        <end position="190"/>
    </location>
</feature>
<evidence type="ECO:0000259" key="8">
    <source>
        <dbReference type="Pfam" id="PF01794"/>
    </source>
</evidence>
<keyword evidence="7" id="KW-0288">FMN</keyword>
<comment type="function">
    <text evidence="7">Part of the MsrPQ system that repairs oxidized cell envelope proteins containing methionine sulfoxide residues (Met-O), using respiratory chain electrons. Thus protects these proteins from oxidative-stress damage caused by reactive species of oxygen and chlorine. MsrPQ is essential for the maintenance of envelope integrity under bleach stress, rescuing a wide series of structurally unrelated cell envelope proteins from methionine oxidation. MsrQ provides electrons for reduction to the reductase catalytic subunit MsrP, using the quinone pool of the respiratory chain.</text>
</comment>
<evidence type="ECO:0000313" key="10">
    <source>
        <dbReference type="Proteomes" id="UP001634747"/>
    </source>
</evidence>
<evidence type="ECO:0000256" key="4">
    <source>
        <dbReference type="ARBA" id="ARBA00022989"/>
    </source>
</evidence>
<gene>
    <name evidence="7" type="primary">msrQ</name>
    <name evidence="9" type="ORF">ACK2TP_06910</name>
</gene>
<keyword evidence="7" id="KW-0349">Heme</keyword>
<feature type="transmembrane region" description="Helical" evidence="7">
    <location>
        <begin position="78"/>
        <end position="97"/>
    </location>
</feature>
<comment type="subcellular location">
    <subcellularLocation>
        <location evidence="7">Cell membrane</location>
        <topology evidence="7">Multi-pass membrane protein</topology>
    </subcellularLocation>
    <subcellularLocation>
        <location evidence="1">Membrane</location>
        <topology evidence="1">Multi-pass membrane protein</topology>
    </subcellularLocation>
</comment>
<keyword evidence="4 7" id="KW-1133">Transmembrane helix</keyword>
<comment type="caution">
    <text evidence="9">The sequence shown here is derived from an EMBL/GenBank/DDBJ whole genome shotgun (WGS) entry which is preliminary data.</text>
</comment>
<feature type="transmembrane region" description="Helical" evidence="7">
    <location>
        <begin position="137"/>
        <end position="154"/>
    </location>
</feature>
<evidence type="ECO:0000256" key="5">
    <source>
        <dbReference type="ARBA" id="ARBA00023004"/>
    </source>
</evidence>
<dbReference type="EMBL" id="JBJYXY010000001">
    <property type="protein sequence ID" value="MFN2975487.1"/>
    <property type="molecule type" value="Genomic_DNA"/>
</dbReference>
<feature type="domain" description="Ferric oxidoreductase" evidence="8">
    <location>
        <begin position="45"/>
        <end position="183"/>
    </location>
</feature>
<feature type="transmembrane region" description="Helical" evidence="7">
    <location>
        <begin position="48"/>
        <end position="66"/>
    </location>
</feature>
<protein>
    <recommendedName>
        <fullName evidence="7">Protein-methionine-sulfoxide reductase heme-binding subunit MsrQ</fullName>
    </recommendedName>
    <alternativeName>
        <fullName evidence="7">Flavocytochrome MsrQ</fullName>
    </alternativeName>
</protein>
<keyword evidence="2 7" id="KW-0813">Transport</keyword>
<comment type="cofactor">
    <cofactor evidence="7">
        <name>FMN</name>
        <dbReference type="ChEBI" id="CHEBI:58210"/>
    </cofactor>
    <text evidence="7">Binds 1 FMN per subunit.</text>
</comment>
<feature type="transmembrane region" description="Helical" evidence="7">
    <location>
        <begin position="196"/>
        <end position="215"/>
    </location>
</feature>
<keyword evidence="5 7" id="KW-0408">Iron</keyword>
<evidence type="ECO:0000256" key="1">
    <source>
        <dbReference type="ARBA" id="ARBA00004141"/>
    </source>
</evidence>
<accession>A0ABW9KK66</accession>
<dbReference type="PANTHER" id="PTHR36964:SF1">
    <property type="entry name" value="PROTEIN-METHIONINE-SULFOXIDE REDUCTASE HEME-BINDING SUBUNIT MSRQ"/>
    <property type="match status" value="1"/>
</dbReference>
<organism evidence="9 10">
    <name type="scientific">Terriglobus aquaticus</name>
    <dbReference type="NCBI Taxonomy" id="940139"/>
    <lineage>
        <taxon>Bacteria</taxon>
        <taxon>Pseudomonadati</taxon>
        <taxon>Acidobacteriota</taxon>
        <taxon>Terriglobia</taxon>
        <taxon>Terriglobales</taxon>
        <taxon>Acidobacteriaceae</taxon>
        <taxon>Terriglobus</taxon>
    </lineage>
</organism>
<evidence type="ECO:0000313" key="9">
    <source>
        <dbReference type="EMBL" id="MFN2975487.1"/>
    </source>
</evidence>
<comment type="caution">
    <text evidence="7">Lacks conserved residue(s) required for the propagation of feature annotation.</text>
</comment>
<comment type="cofactor">
    <cofactor evidence="7">
        <name>heme b</name>
        <dbReference type="ChEBI" id="CHEBI:60344"/>
    </cofactor>
    <text evidence="7">Binds 1 heme b (iron(II)-protoporphyrin IX) group per subunit.</text>
</comment>
<evidence type="ECO:0000256" key="2">
    <source>
        <dbReference type="ARBA" id="ARBA00022448"/>
    </source>
</evidence>
<dbReference type="InterPro" id="IPR022837">
    <property type="entry name" value="MsrQ-like"/>
</dbReference>
<keyword evidence="7" id="KW-1003">Cell membrane</keyword>
<keyword evidence="7" id="KW-0285">Flavoprotein</keyword>
<sequence length="231" mass="26416">MTNRAVQWTKPLIFLLFLTPSLLLVRALLANQLGSDPVATLTHNTGDLAVYCLLIGLAISPVRRLSPRLGFLVRYRRMVGLFAFYYATLHLLVYVFLFSGFDITSALANVKAHEWHALRQNWIDVWPTLRDDLKKRVFIQVGLLAWFLLFLLAITSPQSVMRRMGGKPWQTLHRVVYGAAILAMVHYWWLVKKGNLAPLADTVVLAVLLLARPAWSWWQKRRARPTLQTAA</sequence>
<evidence type="ECO:0000256" key="6">
    <source>
        <dbReference type="ARBA" id="ARBA00023136"/>
    </source>
</evidence>
<comment type="similarity">
    <text evidence="7">Belongs to the MsrQ family.</text>
</comment>
<dbReference type="PANTHER" id="PTHR36964">
    <property type="entry name" value="PROTEIN-METHIONINE-SULFOXIDE REDUCTASE HEME-BINDING SUBUNIT MSRQ"/>
    <property type="match status" value="1"/>
</dbReference>
<comment type="subunit">
    <text evidence="7">Heterodimer of a catalytic subunit (MsrP) and a heme-binding subunit (MsrQ).</text>
</comment>
<dbReference type="InterPro" id="IPR013130">
    <property type="entry name" value="Fe3_Rdtase_TM_dom"/>
</dbReference>
<evidence type="ECO:0000256" key="7">
    <source>
        <dbReference type="HAMAP-Rule" id="MF_01207"/>
    </source>
</evidence>
<keyword evidence="10" id="KW-1185">Reference proteome</keyword>
<proteinExistence type="inferred from homology"/>